<sequence length="41" mass="4407">YDVLVHGNENHIAVVERCSCGGYRISNIAAAIADADHNLKP</sequence>
<evidence type="ECO:0000313" key="2">
    <source>
        <dbReference type="Proteomes" id="UP000265520"/>
    </source>
</evidence>
<evidence type="ECO:0000313" key="1">
    <source>
        <dbReference type="EMBL" id="MCI23848.1"/>
    </source>
</evidence>
<feature type="non-terminal residue" evidence="1">
    <location>
        <position position="1"/>
    </location>
</feature>
<protein>
    <submittedName>
        <fullName evidence="1">Uncharacterized protein</fullName>
    </submittedName>
</protein>
<dbReference type="EMBL" id="LXQA010138187">
    <property type="protein sequence ID" value="MCI23848.1"/>
    <property type="molecule type" value="Genomic_DNA"/>
</dbReference>
<reference evidence="1 2" key="1">
    <citation type="journal article" date="2018" name="Front. Plant Sci.">
        <title>Red Clover (Trifolium pratense) and Zigzag Clover (T. medium) - A Picture of Genomic Similarities and Differences.</title>
        <authorList>
            <person name="Dluhosova J."/>
            <person name="Istvanek J."/>
            <person name="Nedelnik J."/>
            <person name="Repkova J."/>
        </authorList>
    </citation>
    <scope>NUCLEOTIDE SEQUENCE [LARGE SCALE GENOMIC DNA]</scope>
    <source>
        <strain evidence="2">cv. 10/8</strain>
        <tissue evidence="1">Leaf</tissue>
    </source>
</reference>
<dbReference type="Proteomes" id="UP000265520">
    <property type="component" value="Unassembled WGS sequence"/>
</dbReference>
<keyword evidence="2" id="KW-1185">Reference proteome</keyword>
<dbReference type="AlphaFoldDB" id="A0A392QI25"/>
<proteinExistence type="predicted"/>
<accession>A0A392QI25</accession>
<comment type="caution">
    <text evidence="1">The sequence shown here is derived from an EMBL/GenBank/DDBJ whole genome shotgun (WGS) entry which is preliminary data.</text>
</comment>
<name>A0A392QI25_9FABA</name>
<organism evidence="1 2">
    <name type="scientific">Trifolium medium</name>
    <dbReference type="NCBI Taxonomy" id="97028"/>
    <lineage>
        <taxon>Eukaryota</taxon>
        <taxon>Viridiplantae</taxon>
        <taxon>Streptophyta</taxon>
        <taxon>Embryophyta</taxon>
        <taxon>Tracheophyta</taxon>
        <taxon>Spermatophyta</taxon>
        <taxon>Magnoliopsida</taxon>
        <taxon>eudicotyledons</taxon>
        <taxon>Gunneridae</taxon>
        <taxon>Pentapetalae</taxon>
        <taxon>rosids</taxon>
        <taxon>fabids</taxon>
        <taxon>Fabales</taxon>
        <taxon>Fabaceae</taxon>
        <taxon>Papilionoideae</taxon>
        <taxon>50 kb inversion clade</taxon>
        <taxon>NPAAA clade</taxon>
        <taxon>Hologalegina</taxon>
        <taxon>IRL clade</taxon>
        <taxon>Trifolieae</taxon>
        <taxon>Trifolium</taxon>
    </lineage>
</organism>